<evidence type="ECO:0000256" key="3">
    <source>
        <dbReference type="ARBA" id="ARBA00022525"/>
    </source>
</evidence>
<evidence type="ECO:0000313" key="6">
    <source>
        <dbReference type="EMBL" id="JAG01883.1"/>
    </source>
</evidence>
<dbReference type="GO" id="GO:0016671">
    <property type="term" value="F:oxidoreductase activity, acting on a sulfur group of donors, disulfide as acceptor"/>
    <property type="evidence" value="ECO:0007669"/>
    <property type="project" value="InterPro"/>
</dbReference>
<dbReference type="PANTHER" id="PTHR13234">
    <property type="entry name" value="GAMMA-INTERFERON INDUCIBLE LYSOSOMAL THIOL REDUCTASE GILT"/>
    <property type="match status" value="1"/>
</dbReference>
<dbReference type="AlphaFoldDB" id="A0A0A9W5V8"/>
<dbReference type="Gene3D" id="3.40.30.10">
    <property type="entry name" value="Glutaredoxin"/>
    <property type="match status" value="1"/>
</dbReference>
<comment type="similarity">
    <text evidence="2">Belongs to the GILT family.</text>
</comment>
<keyword evidence="5" id="KW-0325">Glycoprotein</keyword>
<dbReference type="EMBL" id="GBHO01041721">
    <property type="protein sequence ID" value="JAG01883.1"/>
    <property type="molecule type" value="Transcribed_RNA"/>
</dbReference>
<dbReference type="Pfam" id="PF03227">
    <property type="entry name" value="GILT"/>
    <property type="match status" value="1"/>
</dbReference>
<comment type="subcellular location">
    <subcellularLocation>
        <location evidence="1">Secreted</location>
    </subcellularLocation>
</comment>
<proteinExistence type="inferred from homology"/>
<accession>A0A0A9W5V8</accession>
<dbReference type="PANTHER" id="PTHR13234:SF8">
    <property type="entry name" value="GAMMA-INTERFERON-INDUCIBLE LYSOSOMAL THIOL REDUCTASE"/>
    <property type="match status" value="1"/>
</dbReference>
<reference evidence="6" key="2">
    <citation type="submission" date="2014-07" db="EMBL/GenBank/DDBJ databases">
        <authorList>
            <person name="Hull J."/>
        </authorList>
    </citation>
    <scope>NUCLEOTIDE SEQUENCE</scope>
</reference>
<protein>
    <submittedName>
        <fullName evidence="6">Gamma-interferon-inducible lysosomal thiol reductase</fullName>
    </submittedName>
</protein>
<keyword evidence="3" id="KW-0964">Secreted</keyword>
<sequence>RNHCRLCRTDPIDAFHFHLNGGEGNPKSIHSGTMTRITIASFVAIALVAIHVRPTAGKVKLDVYYESQCPYCYEFFVGQLRPTSKALSEYMETNLVPYGNAQTIRDGKNVTFVCQHGESECLLTKIHVCALARVNGDNLRRVLLASCLFDYYKTPKEAGKKCSSKFGLKWSEVSTCATGSEGTVLMDKYGNETNALNPPHQYVPLVAINKYRGNDTFQDLVDSELQTVVCNVLAKEKITPDSCKQ</sequence>
<evidence type="ECO:0000256" key="2">
    <source>
        <dbReference type="ARBA" id="ARBA00005679"/>
    </source>
</evidence>
<dbReference type="InterPro" id="IPR004911">
    <property type="entry name" value="Interferon-induced_GILT"/>
</dbReference>
<feature type="non-terminal residue" evidence="6">
    <location>
        <position position="1"/>
    </location>
</feature>
<keyword evidence="4" id="KW-0732">Signal</keyword>
<reference evidence="6" key="1">
    <citation type="journal article" date="2014" name="PLoS ONE">
        <title>Transcriptome-Based Identification of ABC Transporters in the Western Tarnished Plant Bug Lygus hesperus.</title>
        <authorList>
            <person name="Hull J.J."/>
            <person name="Chaney K."/>
            <person name="Geib S.M."/>
            <person name="Fabrick J.A."/>
            <person name="Brent C.S."/>
            <person name="Walsh D."/>
            <person name="Lavine L.C."/>
        </authorList>
    </citation>
    <scope>NUCLEOTIDE SEQUENCE</scope>
</reference>
<evidence type="ECO:0000256" key="5">
    <source>
        <dbReference type="ARBA" id="ARBA00023180"/>
    </source>
</evidence>
<evidence type="ECO:0000256" key="4">
    <source>
        <dbReference type="ARBA" id="ARBA00022729"/>
    </source>
</evidence>
<organism evidence="6">
    <name type="scientific">Lygus hesperus</name>
    <name type="common">Western plant bug</name>
    <dbReference type="NCBI Taxonomy" id="30085"/>
    <lineage>
        <taxon>Eukaryota</taxon>
        <taxon>Metazoa</taxon>
        <taxon>Ecdysozoa</taxon>
        <taxon>Arthropoda</taxon>
        <taxon>Hexapoda</taxon>
        <taxon>Insecta</taxon>
        <taxon>Pterygota</taxon>
        <taxon>Neoptera</taxon>
        <taxon>Paraneoptera</taxon>
        <taxon>Hemiptera</taxon>
        <taxon>Heteroptera</taxon>
        <taxon>Panheteroptera</taxon>
        <taxon>Cimicomorpha</taxon>
        <taxon>Miridae</taxon>
        <taxon>Mirini</taxon>
        <taxon>Lygus</taxon>
    </lineage>
</organism>
<evidence type="ECO:0000256" key="1">
    <source>
        <dbReference type="ARBA" id="ARBA00004613"/>
    </source>
</evidence>
<gene>
    <name evidence="6" type="primary">IFI30_2</name>
    <name evidence="6" type="ORF">CM83_9805</name>
</gene>
<name>A0A0A9W5V8_LYGHE</name>
<dbReference type="GO" id="GO:0005576">
    <property type="term" value="C:extracellular region"/>
    <property type="evidence" value="ECO:0007669"/>
    <property type="project" value="UniProtKB-SubCell"/>
</dbReference>